<gene>
    <name evidence="2" type="ORF">PX653_23010</name>
</gene>
<sequence length="228" mass="25366">MSHLVPDAIGAILDYHPRINFICCVNDEAVYENVLLASLKHNRYKSLTKVVGASSAAQAFNENVVKHAPGEITVLVHQDVYLPPNWTDAMEAIYDNLPFGVAGCVGCRGQQIYADVFASPTIYLDFNINELPTPVDSLDELILIFPSATPIRLDEELGWHMYGADACVKAKQFGQQALVIKNRVVHYSKRTEFDEKFWKSAALFRDKNPGPIKTTIITIDEQGNITSP</sequence>
<dbReference type="InterPro" id="IPR029044">
    <property type="entry name" value="Nucleotide-diphossugar_trans"/>
</dbReference>
<dbReference type="Gene3D" id="3.90.550.10">
    <property type="entry name" value="Spore Coat Polysaccharide Biosynthesis Protein SpsA, Chain A"/>
    <property type="match status" value="1"/>
</dbReference>
<dbReference type="EMBL" id="CP119083">
    <property type="protein sequence ID" value="WEF32258.1"/>
    <property type="molecule type" value="Genomic_DNA"/>
</dbReference>
<name>A0ABY8B9Z7_9BURK</name>
<evidence type="ECO:0000313" key="2">
    <source>
        <dbReference type="EMBL" id="WEF32258.1"/>
    </source>
</evidence>
<accession>A0ABY8B9Z7</accession>
<dbReference type="RefSeq" id="WP_277415014.1">
    <property type="nucleotide sequence ID" value="NZ_CP119083.1"/>
</dbReference>
<feature type="domain" description="Streptomycin biosynthesis protein StrF" evidence="1">
    <location>
        <begin position="21"/>
        <end position="196"/>
    </location>
</feature>
<protein>
    <submittedName>
        <fullName evidence="2">Glycosyltransferase</fullName>
    </submittedName>
</protein>
<proteinExistence type="predicted"/>
<dbReference type="Proteomes" id="UP001216510">
    <property type="component" value="Chromosome"/>
</dbReference>
<dbReference type="SUPFAM" id="SSF53448">
    <property type="entry name" value="Nucleotide-diphospho-sugar transferases"/>
    <property type="match status" value="1"/>
</dbReference>
<evidence type="ECO:0000259" key="1">
    <source>
        <dbReference type="Pfam" id="PF13712"/>
    </source>
</evidence>
<dbReference type="InterPro" id="IPR059123">
    <property type="entry name" value="StrF_dom"/>
</dbReference>
<organism evidence="2 3">
    <name type="scientific">Pseudoduganella chitinolytica</name>
    <dbReference type="NCBI Taxonomy" id="34070"/>
    <lineage>
        <taxon>Bacteria</taxon>
        <taxon>Pseudomonadati</taxon>
        <taxon>Pseudomonadota</taxon>
        <taxon>Betaproteobacteria</taxon>
        <taxon>Burkholderiales</taxon>
        <taxon>Oxalobacteraceae</taxon>
        <taxon>Telluria group</taxon>
        <taxon>Pseudoduganella</taxon>
    </lineage>
</organism>
<evidence type="ECO:0000313" key="3">
    <source>
        <dbReference type="Proteomes" id="UP001216510"/>
    </source>
</evidence>
<reference evidence="2 3" key="1">
    <citation type="submission" date="2023-02" db="EMBL/GenBank/DDBJ databases">
        <title>Gemone sequence of Telluria chitinolytica ACM 3522T.</title>
        <authorList>
            <person name="Frediansyah A."/>
            <person name="Miess H."/>
            <person name="Gross H."/>
        </authorList>
    </citation>
    <scope>NUCLEOTIDE SEQUENCE [LARGE SCALE GENOMIC DNA]</scope>
    <source>
        <strain evidence="2 3">ACM 3522</strain>
    </source>
</reference>
<dbReference type="Pfam" id="PF13712">
    <property type="entry name" value="Glyco_tranf_2_5"/>
    <property type="match status" value="1"/>
</dbReference>
<keyword evidence="3" id="KW-1185">Reference proteome</keyword>